<keyword evidence="2 5" id="KW-0863">Zinc-finger</keyword>
<dbReference type="EMBL" id="JBDJPC010000001">
    <property type="protein sequence ID" value="KAL1516160.1"/>
    <property type="molecule type" value="Genomic_DNA"/>
</dbReference>
<evidence type="ECO:0000259" key="6">
    <source>
        <dbReference type="PROSITE" id="PS50950"/>
    </source>
</evidence>
<accession>A0ABD1FA78</accession>
<evidence type="ECO:0000256" key="3">
    <source>
        <dbReference type="ARBA" id="ARBA00022833"/>
    </source>
</evidence>
<reference evidence="7 8" key="1">
    <citation type="submission" date="2024-05" db="EMBL/GenBank/DDBJ databases">
        <title>Genetic variation in Jamaican populations of the coffee berry borer (Hypothenemus hampei).</title>
        <authorList>
            <person name="Errbii M."/>
            <person name="Myrie A."/>
        </authorList>
    </citation>
    <scope>NUCLEOTIDE SEQUENCE [LARGE SCALE GENOMIC DNA]</scope>
    <source>
        <strain evidence="7">JA-Hopewell-2020-01-JO</strain>
        <tissue evidence="7">Whole body</tissue>
    </source>
</reference>
<keyword evidence="4 5" id="KW-0238">DNA-binding</keyword>
<dbReference type="SUPFAM" id="SSF57716">
    <property type="entry name" value="Glucocorticoid receptor-like (DNA-binding domain)"/>
    <property type="match status" value="1"/>
</dbReference>
<evidence type="ECO:0000313" key="8">
    <source>
        <dbReference type="Proteomes" id="UP001566132"/>
    </source>
</evidence>
<dbReference type="GO" id="GO:0008270">
    <property type="term" value="F:zinc ion binding"/>
    <property type="evidence" value="ECO:0007669"/>
    <property type="project" value="UniProtKB-KW"/>
</dbReference>
<dbReference type="SMART" id="SM00980">
    <property type="entry name" value="THAP"/>
    <property type="match status" value="1"/>
</dbReference>
<organism evidence="7 8">
    <name type="scientific">Hypothenemus hampei</name>
    <name type="common">Coffee berry borer</name>
    <dbReference type="NCBI Taxonomy" id="57062"/>
    <lineage>
        <taxon>Eukaryota</taxon>
        <taxon>Metazoa</taxon>
        <taxon>Ecdysozoa</taxon>
        <taxon>Arthropoda</taxon>
        <taxon>Hexapoda</taxon>
        <taxon>Insecta</taxon>
        <taxon>Pterygota</taxon>
        <taxon>Neoptera</taxon>
        <taxon>Endopterygota</taxon>
        <taxon>Coleoptera</taxon>
        <taxon>Polyphaga</taxon>
        <taxon>Cucujiformia</taxon>
        <taxon>Curculionidae</taxon>
        <taxon>Scolytinae</taxon>
        <taxon>Hypothenemus</taxon>
    </lineage>
</organism>
<evidence type="ECO:0000313" key="7">
    <source>
        <dbReference type="EMBL" id="KAL1516160.1"/>
    </source>
</evidence>
<dbReference type="Proteomes" id="UP001566132">
    <property type="component" value="Unassembled WGS sequence"/>
</dbReference>
<sequence length="149" mass="17489">MFIFLEFNFKIQKVIKLEEILRLFFVILYLKLVAIYCAVEGCWASKESKHTFPNPPKNMELFKKWLQFCNNERLLEVTPDKIFRNSRVCRLHFEATDFMANNHLKRPAYPKICGPVAMNVLFGRLSFIRKVVQLSQVVLMTAFVALPAK</sequence>
<evidence type="ECO:0000256" key="1">
    <source>
        <dbReference type="ARBA" id="ARBA00022723"/>
    </source>
</evidence>
<keyword evidence="3" id="KW-0862">Zinc</keyword>
<dbReference type="Pfam" id="PF05485">
    <property type="entry name" value="THAP"/>
    <property type="match status" value="1"/>
</dbReference>
<protein>
    <recommendedName>
        <fullName evidence="6">THAP-type domain-containing protein</fullName>
    </recommendedName>
</protein>
<comment type="caution">
    <text evidence="7">The sequence shown here is derived from an EMBL/GenBank/DDBJ whole genome shotgun (WGS) entry which is preliminary data.</text>
</comment>
<keyword evidence="8" id="KW-1185">Reference proteome</keyword>
<dbReference type="InterPro" id="IPR006612">
    <property type="entry name" value="THAP_Znf"/>
</dbReference>
<gene>
    <name evidence="7" type="ORF">ABEB36_000079</name>
</gene>
<evidence type="ECO:0000256" key="2">
    <source>
        <dbReference type="ARBA" id="ARBA00022771"/>
    </source>
</evidence>
<feature type="domain" description="THAP-type" evidence="6">
    <location>
        <begin position="33"/>
        <end position="113"/>
    </location>
</feature>
<dbReference type="AlphaFoldDB" id="A0ABD1FA78"/>
<keyword evidence="1" id="KW-0479">Metal-binding</keyword>
<dbReference type="PROSITE" id="PS50950">
    <property type="entry name" value="ZF_THAP"/>
    <property type="match status" value="1"/>
</dbReference>
<name>A0ABD1FA78_HYPHA</name>
<evidence type="ECO:0000256" key="5">
    <source>
        <dbReference type="PROSITE-ProRule" id="PRU00309"/>
    </source>
</evidence>
<evidence type="ECO:0000256" key="4">
    <source>
        <dbReference type="ARBA" id="ARBA00023125"/>
    </source>
</evidence>
<proteinExistence type="predicted"/>
<dbReference type="GO" id="GO:0003677">
    <property type="term" value="F:DNA binding"/>
    <property type="evidence" value="ECO:0007669"/>
    <property type="project" value="UniProtKB-UniRule"/>
</dbReference>